<dbReference type="Pfam" id="PF04307">
    <property type="entry name" value="YdjM"/>
    <property type="match status" value="1"/>
</dbReference>
<keyword evidence="3" id="KW-1185">Reference proteome</keyword>
<dbReference type="RefSeq" id="WP_120100313.1">
    <property type="nucleotide sequence ID" value="NZ_QKNY01000002.1"/>
</dbReference>
<dbReference type="OrthoDB" id="252570at2157"/>
<dbReference type="GO" id="GO:0016787">
    <property type="term" value="F:hydrolase activity"/>
    <property type="evidence" value="ECO:0007669"/>
    <property type="project" value="UniProtKB-KW"/>
</dbReference>
<name>A0A3A6QFN4_9EURY</name>
<reference evidence="2 3" key="1">
    <citation type="submission" date="2018-06" db="EMBL/GenBank/DDBJ databases">
        <title>Halonotius sp. F13-13 a new haloarchaeeon isolated from a solar saltern from Isla Cristina, Huelva, Spain.</title>
        <authorList>
            <person name="Duran-Viseras A."/>
            <person name="Sanchez-Porro C."/>
            <person name="Ventosa A."/>
        </authorList>
    </citation>
    <scope>NUCLEOTIDE SEQUENCE [LARGE SCALE GENOMIC DNA]</scope>
    <source>
        <strain evidence="2 3">F13-13</strain>
    </source>
</reference>
<keyword evidence="1" id="KW-0472">Membrane</keyword>
<keyword evidence="2" id="KW-0378">Hydrolase</keyword>
<evidence type="ECO:0000256" key="1">
    <source>
        <dbReference type="SAM" id="Phobius"/>
    </source>
</evidence>
<keyword evidence="1" id="KW-0812">Transmembrane</keyword>
<keyword evidence="1" id="KW-1133">Transmembrane helix</keyword>
<dbReference type="AlphaFoldDB" id="A0A3A6QFN4"/>
<dbReference type="InterPro" id="IPR007404">
    <property type="entry name" value="YdjM-like"/>
</dbReference>
<feature type="transmembrane region" description="Helical" evidence="1">
    <location>
        <begin position="54"/>
        <end position="73"/>
    </location>
</feature>
<gene>
    <name evidence="2" type="ORF">DM826_00870</name>
</gene>
<evidence type="ECO:0000313" key="2">
    <source>
        <dbReference type="EMBL" id="RJX45014.1"/>
    </source>
</evidence>
<dbReference type="Proteomes" id="UP000276588">
    <property type="component" value="Unassembled WGS sequence"/>
</dbReference>
<feature type="transmembrane region" description="Helical" evidence="1">
    <location>
        <begin position="28"/>
        <end position="48"/>
    </location>
</feature>
<sequence length="210" mass="22824">MPSTLVHIAVAGLLGTALLGAAFDRRAILTVMAVAAVPDLDTLLGLWLPGAHRAYLHTLVFPAVLAVVLWWDITLRSESTLRRRCGETGVRVAWVSLGAMVVAHSLYDGVVNGVNLFWPLQDRFYDLSGHLLYSTQRGLLQTFVDLSPGGGTVEGTTATTHYYTGVDPNRGAEPENVERIFHLVQSGERLLLTLAGFGVVMVRLWGSDED</sequence>
<feature type="transmembrane region" description="Helical" evidence="1">
    <location>
        <begin position="6"/>
        <end position="23"/>
    </location>
</feature>
<organism evidence="2 3">
    <name type="scientific">Halonotius aquaticus</name>
    <dbReference type="NCBI Taxonomy" id="2216978"/>
    <lineage>
        <taxon>Archaea</taxon>
        <taxon>Methanobacteriati</taxon>
        <taxon>Methanobacteriota</taxon>
        <taxon>Stenosarchaea group</taxon>
        <taxon>Halobacteria</taxon>
        <taxon>Halobacteriales</taxon>
        <taxon>Haloferacaceae</taxon>
        <taxon>Halonotius</taxon>
    </lineage>
</organism>
<evidence type="ECO:0000313" key="3">
    <source>
        <dbReference type="Proteomes" id="UP000276588"/>
    </source>
</evidence>
<dbReference type="EMBL" id="QKNY01000002">
    <property type="protein sequence ID" value="RJX45014.1"/>
    <property type="molecule type" value="Genomic_DNA"/>
</dbReference>
<protein>
    <submittedName>
        <fullName evidence="2">Metal-dependent hydrolase</fullName>
    </submittedName>
</protein>
<accession>A0A3A6QFN4</accession>
<comment type="caution">
    <text evidence="2">The sequence shown here is derived from an EMBL/GenBank/DDBJ whole genome shotgun (WGS) entry which is preliminary data.</text>
</comment>
<proteinExistence type="predicted"/>